<protein>
    <submittedName>
        <fullName evidence="2">Uncharacterized protein</fullName>
    </submittedName>
</protein>
<keyword evidence="3" id="KW-1185">Reference proteome</keyword>
<gene>
    <name evidence="2" type="ORF">C0J00_01235</name>
</gene>
<keyword evidence="1" id="KW-0812">Transmembrane</keyword>
<dbReference type="GeneID" id="98392534"/>
<reference evidence="2 3" key="1">
    <citation type="submission" date="2017-12" db="EMBL/GenBank/DDBJ databases">
        <authorList>
            <person name="Hurst M.R.H."/>
        </authorList>
    </citation>
    <scope>NUCLEOTIDE SEQUENCE [LARGE SCALE GENOMIC DNA]</scope>
    <source>
        <strain evidence="2 3">TH11417</strain>
    </source>
</reference>
<keyword evidence="1" id="KW-0472">Membrane</keyword>
<evidence type="ECO:0000313" key="2">
    <source>
        <dbReference type="EMBL" id="AUW95845.1"/>
    </source>
</evidence>
<keyword evidence="1" id="KW-1133">Transmembrane helix</keyword>
<evidence type="ECO:0000313" key="3">
    <source>
        <dbReference type="Proteomes" id="UP000238956"/>
    </source>
</evidence>
<organism evidence="2 3">
    <name type="scientific">Streptococcus pluranimalium</name>
    <dbReference type="NCBI Taxonomy" id="82348"/>
    <lineage>
        <taxon>Bacteria</taxon>
        <taxon>Bacillati</taxon>
        <taxon>Bacillota</taxon>
        <taxon>Bacilli</taxon>
        <taxon>Lactobacillales</taxon>
        <taxon>Streptococcaceae</taxon>
        <taxon>Streptococcus</taxon>
    </lineage>
</organism>
<evidence type="ECO:0000256" key="1">
    <source>
        <dbReference type="SAM" id="Phobius"/>
    </source>
</evidence>
<sequence>MKKRRILLISLFVLLGMIIFNFWINSAYYAVHSKYTSQDEVPGVIIDHLDDVMIGVRNERFGDYFLQVDGSSSIDYKFSEEGEKSLDNIGGYKGSYFYTKNKNGVTYIYNLDKKMKILSISTMDNEIHKVTPKDQDEVKKDLHELVKPLLKRVTKPFINLQWLYDFIFRKH</sequence>
<dbReference type="EMBL" id="CP025536">
    <property type="protein sequence ID" value="AUW95845.1"/>
    <property type="molecule type" value="Genomic_DNA"/>
</dbReference>
<reference evidence="2 3" key="2">
    <citation type="submission" date="2018-02" db="EMBL/GenBank/DDBJ databases">
        <title>Whole genome sequencing analysis of Streptococcus pluranimalium isolated from cattle infected mastitis in China.</title>
        <authorList>
            <person name="Zhang J.-R."/>
            <person name="Hu G.-Z."/>
        </authorList>
    </citation>
    <scope>NUCLEOTIDE SEQUENCE [LARGE SCALE GENOMIC DNA]</scope>
    <source>
        <strain evidence="2 3">TH11417</strain>
    </source>
</reference>
<proteinExistence type="predicted"/>
<name>A0A2L0D201_9STRE</name>
<dbReference type="Proteomes" id="UP000238956">
    <property type="component" value="Chromosome"/>
</dbReference>
<dbReference type="OrthoDB" id="2097272at2"/>
<feature type="transmembrane region" description="Helical" evidence="1">
    <location>
        <begin position="7"/>
        <end position="24"/>
    </location>
</feature>
<dbReference type="AlphaFoldDB" id="A0A2L0D201"/>
<dbReference type="RefSeq" id="WP_104967186.1">
    <property type="nucleotide sequence ID" value="NZ_CP025536.1"/>
</dbReference>
<dbReference type="KEGG" id="splr:C0J00_01235"/>
<accession>A0A2L0D201</accession>